<dbReference type="Pfam" id="PF00902">
    <property type="entry name" value="TatC"/>
    <property type="match status" value="1"/>
</dbReference>
<keyword evidence="2 7" id="KW-0812">Transmembrane</keyword>
<dbReference type="RefSeq" id="WP_141785236.1">
    <property type="nucleotide sequence ID" value="NZ_BAAAIK010000010.1"/>
</dbReference>
<feature type="transmembrane region" description="Helical" evidence="7">
    <location>
        <begin position="149"/>
        <end position="174"/>
    </location>
</feature>
<feature type="transmembrane region" description="Helical" evidence="7">
    <location>
        <begin position="106"/>
        <end position="129"/>
    </location>
</feature>
<keyword evidence="4 7" id="KW-1133">Transmembrane helix</keyword>
<dbReference type="PANTHER" id="PTHR30371:SF0">
    <property type="entry name" value="SEC-INDEPENDENT PROTEIN TRANSLOCASE PROTEIN TATC, CHLOROPLASTIC-RELATED"/>
    <property type="match status" value="1"/>
</dbReference>
<evidence type="ECO:0000256" key="1">
    <source>
        <dbReference type="ARBA" id="ARBA00004141"/>
    </source>
</evidence>
<evidence type="ECO:0000313" key="8">
    <source>
        <dbReference type="EMBL" id="TQL51204.1"/>
    </source>
</evidence>
<keyword evidence="5 7" id="KW-0811">Translocation</keyword>
<comment type="caution">
    <text evidence="8">The sequence shown here is derived from an EMBL/GenBank/DDBJ whole genome shotgun (WGS) entry which is preliminary data.</text>
</comment>
<evidence type="ECO:0000256" key="6">
    <source>
        <dbReference type="ARBA" id="ARBA00023136"/>
    </source>
</evidence>
<comment type="subcellular location">
    <subcellularLocation>
        <location evidence="7">Cell membrane</location>
        <topology evidence="7">Multi-pass membrane protein</topology>
    </subcellularLocation>
    <subcellularLocation>
        <location evidence="1">Membrane</location>
        <topology evidence="1">Multi-pass membrane protein</topology>
    </subcellularLocation>
</comment>
<dbReference type="PRINTS" id="PR01840">
    <property type="entry name" value="TATCFAMILY"/>
</dbReference>
<evidence type="ECO:0000313" key="9">
    <source>
        <dbReference type="Proteomes" id="UP000319516"/>
    </source>
</evidence>
<accession>A0A542YTC6</accession>
<dbReference type="GO" id="GO:0033281">
    <property type="term" value="C:TAT protein transport complex"/>
    <property type="evidence" value="ECO:0007669"/>
    <property type="project" value="UniProtKB-UniRule"/>
</dbReference>
<dbReference type="EMBL" id="VFOP01000001">
    <property type="protein sequence ID" value="TQL51204.1"/>
    <property type="molecule type" value="Genomic_DNA"/>
</dbReference>
<dbReference type="PANTHER" id="PTHR30371">
    <property type="entry name" value="SEC-INDEPENDENT PROTEIN TRANSLOCASE PROTEIN TATC"/>
    <property type="match status" value="1"/>
</dbReference>
<feature type="transmembrane region" description="Helical" evidence="7">
    <location>
        <begin position="71"/>
        <end position="94"/>
    </location>
</feature>
<keyword evidence="7" id="KW-0813">Transport</keyword>
<name>A0A542YTC6_9MICO</name>
<dbReference type="HAMAP" id="MF_00902">
    <property type="entry name" value="TatC"/>
    <property type="match status" value="1"/>
</dbReference>
<comment type="function">
    <text evidence="7">Part of the twin-arginine translocation (Tat) system that transports large folded proteins containing a characteristic twin-arginine motif in their signal peptide across membranes. Together with TatB, TatC is part of a receptor directly interacting with Tat signal peptides.</text>
</comment>
<dbReference type="OrthoDB" id="9777044at2"/>
<evidence type="ECO:0000256" key="4">
    <source>
        <dbReference type="ARBA" id="ARBA00022989"/>
    </source>
</evidence>
<evidence type="ECO:0000256" key="5">
    <source>
        <dbReference type="ARBA" id="ARBA00023010"/>
    </source>
</evidence>
<organism evidence="8 9">
    <name type="scientific">Ornithinicoccus hortensis</name>
    <dbReference type="NCBI Taxonomy" id="82346"/>
    <lineage>
        <taxon>Bacteria</taxon>
        <taxon>Bacillati</taxon>
        <taxon>Actinomycetota</taxon>
        <taxon>Actinomycetes</taxon>
        <taxon>Micrococcales</taxon>
        <taxon>Intrasporangiaceae</taxon>
        <taxon>Ornithinicoccus</taxon>
    </lineage>
</organism>
<dbReference type="GO" id="GO:0009977">
    <property type="term" value="F:proton motive force dependent protein transmembrane transporter activity"/>
    <property type="evidence" value="ECO:0007669"/>
    <property type="project" value="TreeGrafter"/>
</dbReference>
<keyword evidence="3 7" id="KW-0653">Protein transport</keyword>
<dbReference type="Proteomes" id="UP000319516">
    <property type="component" value="Unassembled WGS sequence"/>
</dbReference>
<evidence type="ECO:0000256" key="2">
    <source>
        <dbReference type="ARBA" id="ARBA00022692"/>
    </source>
</evidence>
<dbReference type="GO" id="GO:0043953">
    <property type="term" value="P:protein transport by the Tat complex"/>
    <property type="evidence" value="ECO:0007669"/>
    <property type="project" value="UniProtKB-UniRule"/>
</dbReference>
<comment type="subunit">
    <text evidence="7">The Tat system comprises two distinct complexes: a TatABC complex, containing multiple copies of TatA, TatB and TatC subunits, and a separate TatA complex, containing only TatA subunits. Substrates initially bind to the TatABC complex, which probably triggers association of the separate TatA complex to form the active translocon.</text>
</comment>
<dbReference type="NCBIfam" id="TIGR00945">
    <property type="entry name" value="tatC"/>
    <property type="match status" value="1"/>
</dbReference>
<gene>
    <name evidence="7" type="primary">tatC</name>
    <name evidence="8" type="ORF">FB467_2342</name>
</gene>
<protein>
    <recommendedName>
        <fullName evidence="7">Sec-independent protein translocase protein TatC</fullName>
    </recommendedName>
</protein>
<evidence type="ECO:0000256" key="3">
    <source>
        <dbReference type="ARBA" id="ARBA00022927"/>
    </source>
</evidence>
<dbReference type="GO" id="GO:0065002">
    <property type="term" value="P:intracellular protein transmembrane transport"/>
    <property type="evidence" value="ECO:0007669"/>
    <property type="project" value="TreeGrafter"/>
</dbReference>
<feature type="transmembrane region" description="Helical" evidence="7">
    <location>
        <begin position="186"/>
        <end position="205"/>
    </location>
</feature>
<comment type="similarity">
    <text evidence="7">Belongs to the TatC family.</text>
</comment>
<feature type="transmembrane region" description="Helical" evidence="7">
    <location>
        <begin position="12"/>
        <end position="32"/>
    </location>
</feature>
<sequence length="257" mass="28644">MSLADHFRELRNRAFIAALAVLVCAVLGWIYYQDLFDVILRPLLEVRDERGDALVNINFGGSITQPFSVRLTVSIFVGVVLASPVWIWQIWGFLLPGLRPREKRIALAYFLVSVPLFFAGCALAAWALPQTVAVLLSFTPTGAANLQDAMVYLHFILYFIVAFGIAFLLPVIMVGLNSLRVLPVRIMIKGWRIALVGILIFAALVTPDPSAWTMIALSIPMFALYWCAVAVSALLERRRRKRDPDWLATPDDQASAL</sequence>
<dbReference type="AlphaFoldDB" id="A0A542YTC6"/>
<proteinExistence type="inferred from homology"/>
<reference evidence="8 9" key="1">
    <citation type="submission" date="2019-06" db="EMBL/GenBank/DDBJ databases">
        <title>Sequencing the genomes of 1000 actinobacteria strains.</title>
        <authorList>
            <person name="Klenk H.-P."/>
        </authorList>
    </citation>
    <scope>NUCLEOTIDE SEQUENCE [LARGE SCALE GENOMIC DNA]</scope>
    <source>
        <strain evidence="8 9">DSM 12335</strain>
    </source>
</reference>
<keyword evidence="7" id="KW-1003">Cell membrane</keyword>
<evidence type="ECO:0000256" key="7">
    <source>
        <dbReference type="HAMAP-Rule" id="MF_00902"/>
    </source>
</evidence>
<keyword evidence="9" id="KW-1185">Reference proteome</keyword>
<feature type="transmembrane region" description="Helical" evidence="7">
    <location>
        <begin position="211"/>
        <end position="235"/>
    </location>
</feature>
<keyword evidence="6 7" id="KW-0472">Membrane</keyword>
<dbReference type="InterPro" id="IPR002033">
    <property type="entry name" value="TatC"/>
</dbReference>